<dbReference type="GO" id="GO:0000226">
    <property type="term" value="P:microtubule cytoskeleton organization"/>
    <property type="evidence" value="ECO:0007669"/>
    <property type="project" value="TreeGrafter"/>
</dbReference>
<gene>
    <name evidence="3" type="ORF">QBZ16_004265</name>
</gene>
<feature type="region of interest" description="Disordered" evidence="1">
    <location>
        <begin position="1"/>
        <end position="37"/>
    </location>
</feature>
<reference evidence="3" key="1">
    <citation type="submission" date="2021-01" db="EMBL/GenBank/DDBJ databases">
        <authorList>
            <person name="Eckstrom K.M.E."/>
        </authorList>
    </citation>
    <scope>NUCLEOTIDE SEQUENCE</scope>
    <source>
        <strain evidence="3">UVCC 0001</strain>
    </source>
</reference>
<evidence type="ECO:0000256" key="1">
    <source>
        <dbReference type="SAM" id="MobiDB-lite"/>
    </source>
</evidence>
<dbReference type="PANTHER" id="PTHR21567">
    <property type="entry name" value="CLASP"/>
    <property type="match status" value="1"/>
</dbReference>
<dbReference type="SMART" id="SM01349">
    <property type="entry name" value="TOG"/>
    <property type="match status" value="1"/>
</dbReference>
<dbReference type="Gene3D" id="1.25.10.10">
    <property type="entry name" value="Leucine-rich Repeat Variant"/>
    <property type="match status" value="1"/>
</dbReference>
<dbReference type="Proteomes" id="UP001255856">
    <property type="component" value="Unassembled WGS sequence"/>
</dbReference>
<accession>A0AAD9IIU4</accession>
<evidence type="ECO:0000259" key="2">
    <source>
        <dbReference type="SMART" id="SM01349"/>
    </source>
</evidence>
<dbReference type="EMBL" id="JASFZW010000006">
    <property type="protein sequence ID" value="KAK2077420.1"/>
    <property type="molecule type" value="Genomic_DNA"/>
</dbReference>
<name>A0AAD9IIU4_PROWI</name>
<proteinExistence type="predicted"/>
<dbReference type="InterPro" id="IPR024395">
    <property type="entry name" value="CLASP_N_dom"/>
</dbReference>
<feature type="domain" description="TOG" evidence="2">
    <location>
        <begin position="43"/>
        <end position="284"/>
    </location>
</feature>
<feature type="compositionally biased region" description="Basic and acidic residues" evidence="1">
    <location>
        <begin position="11"/>
        <end position="22"/>
    </location>
</feature>
<dbReference type="InterPro" id="IPR016024">
    <property type="entry name" value="ARM-type_fold"/>
</dbReference>
<evidence type="ECO:0000313" key="4">
    <source>
        <dbReference type="Proteomes" id="UP001255856"/>
    </source>
</evidence>
<keyword evidence="4" id="KW-1185">Reference proteome</keyword>
<comment type="caution">
    <text evidence="3">The sequence shown here is derived from an EMBL/GenBank/DDBJ whole genome shotgun (WGS) entry which is preliminary data.</text>
</comment>
<dbReference type="SUPFAM" id="SSF48371">
    <property type="entry name" value="ARM repeat"/>
    <property type="match status" value="1"/>
</dbReference>
<dbReference type="Pfam" id="PF12348">
    <property type="entry name" value="CLASP_N"/>
    <property type="match status" value="1"/>
</dbReference>
<dbReference type="GO" id="GO:0008017">
    <property type="term" value="F:microtubule binding"/>
    <property type="evidence" value="ECO:0007669"/>
    <property type="project" value="TreeGrafter"/>
</dbReference>
<dbReference type="InterPro" id="IPR011989">
    <property type="entry name" value="ARM-like"/>
</dbReference>
<sequence length="312" mass="33384">MPEQTAPVAKPRGEDRPLKRLPDTVQQTDKLPDGPEPVAVEIEYPSRSELQPVSENVDEVLDALPGRIVSADWVEACAALGTLRQLAVHADPVVLGSRLETLVPPVIKSVRSLRSTITKTAILAVGDLFQSLGDAMLPFLDVGGATAPTTSLLCCLLLKAASNEKQFVVAEAQTTLRHAAESLSPAPLVDRLLPYTEHKNPKVRARAAVVLEETWARAALAPGDLTRVLPVAGRLVTDNVPEAREAAKKLLARAHDLFLREQGSEAVQSVLERALAEAQAADEAGDAKGPWELYCRAILPGSVAIAVLKVQQ</sequence>
<evidence type="ECO:0000313" key="3">
    <source>
        <dbReference type="EMBL" id="KAK2077420.1"/>
    </source>
</evidence>
<dbReference type="InterPro" id="IPR034085">
    <property type="entry name" value="TOG"/>
</dbReference>
<protein>
    <recommendedName>
        <fullName evidence="2">TOG domain-containing protein</fullName>
    </recommendedName>
</protein>
<dbReference type="PANTHER" id="PTHR21567:SF62">
    <property type="entry name" value="ARM REPEAT SUPERFAMILY PROTEIN"/>
    <property type="match status" value="1"/>
</dbReference>
<organism evidence="3 4">
    <name type="scientific">Prototheca wickerhamii</name>
    <dbReference type="NCBI Taxonomy" id="3111"/>
    <lineage>
        <taxon>Eukaryota</taxon>
        <taxon>Viridiplantae</taxon>
        <taxon>Chlorophyta</taxon>
        <taxon>core chlorophytes</taxon>
        <taxon>Trebouxiophyceae</taxon>
        <taxon>Chlorellales</taxon>
        <taxon>Chlorellaceae</taxon>
        <taxon>Prototheca</taxon>
    </lineage>
</organism>
<dbReference type="GO" id="GO:0005881">
    <property type="term" value="C:cytoplasmic microtubule"/>
    <property type="evidence" value="ECO:0007669"/>
    <property type="project" value="TreeGrafter"/>
</dbReference>
<dbReference type="AlphaFoldDB" id="A0AAD9IIU4"/>